<accession>A0A1Y1RYJ8</accession>
<dbReference type="STRING" id="1963862.B4O97_11520"/>
<dbReference type="GO" id="GO:0006882">
    <property type="term" value="P:intracellular zinc ion homeostasis"/>
    <property type="evidence" value="ECO:0007669"/>
    <property type="project" value="InterPro"/>
</dbReference>
<evidence type="ECO:0000256" key="6">
    <source>
        <dbReference type="ARBA" id="ARBA00023136"/>
    </source>
</evidence>
<dbReference type="PANTHER" id="PTHR45755">
    <property type="match status" value="1"/>
</dbReference>
<keyword evidence="5" id="KW-0406">Ion transport</keyword>
<feature type="transmembrane region" description="Helical" evidence="7">
    <location>
        <begin position="88"/>
        <end position="109"/>
    </location>
</feature>
<dbReference type="InterPro" id="IPR027469">
    <property type="entry name" value="Cation_efflux_TMD_sf"/>
</dbReference>
<dbReference type="PANTHER" id="PTHR45755:SF4">
    <property type="entry name" value="ZINC TRANSPORTER 7"/>
    <property type="match status" value="1"/>
</dbReference>
<dbReference type="GO" id="GO:0005385">
    <property type="term" value="F:zinc ion transmembrane transporter activity"/>
    <property type="evidence" value="ECO:0007669"/>
    <property type="project" value="InterPro"/>
</dbReference>
<keyword evidence="10" id="KW-1185">Reference proteome</keyword>
<dbReference type="Pfam" id="PF01545">
    <property type="entry name" value="Cation_efflux"/>
    <property type="match status" value="1"/>
</dbReference>
<feature type="domain" description="Cation efflux protein transmembrane" evidence="8">
    <location>
        <begin position="24"/>
        <end position="224"/>
    </location>
</feature>
<dbReference type="OrthoDB" id="9809646at2"/>
<feature type="transmembrane region" description="Helical" evidence="7">
    <location>
        <begin position="121"/>
        <end position="146"/>
    </location>
</feature>
<evidence type="ECO:0000256" key="1">
    <source>
        <dbReference type="ARBA" id="ARBA00004141"/>
    </source>
</evidence>
<dbReference type="Proteomes" id="UP000192343">
    <property type="component" value="Unassembled WGS sequence"/>
</dbReference>
<evidence type="ECO:0000313" key="9">
    <source>
        <dbReference type="EMBL" id="ORC34954.1"/>
    </source>
</evidence>
<keyword evidence="6 7" id="KW-0472">Membrane</keyword>
<feature type="transmembrane region" description="Helical" evidence="7">
    <location>
        <begin position="167"/>
        <end position="186"/>
    </location>
</feature>
<evidence type="ECO:0000256" key="2">
    <source>
        <dbReference type="ARBA" id="ARBA00022448"/>
    </source>
</evidence>
<feature type="transmembrane region" description="Helical" evidence="7">
    <location>
        <begin position="52"/>
        <end position="72"/>
    </location>
</feature>
<dbReference type="SUPFAM" id="SSF161111">
    <property type="entry name" value="Cation efflux protein transmembrane domain-like"/>
    <property type="match status" value="1"/>
</dbReference>
<organism evidence="9 10">
    <name type="scientific">Marispirochaeta aestuarii</name>
    <dbReference type="NCBI Taxonomy" id="1963862"/>
    <lineage>
        <taxon>Bacteria</taxon>
        <taxon>Pseudomonadati</taxon>
        <taxon>Spirochaetota</taxon>
        <taxon>Spirochaetia</taxon>
        <taxon>Spirochaetales</taxon>
        <taxon>Spirochaetaceae</taxon>
        <taxon>Marispirochaeta</taxon>
    </lineage>
</organism>
<dbReference type="InterPro" id="IPR002524">
    <property type="entry name" value="Cation_efflux"/>
</dbReference>
<dbReference type="AlphaFoldDB" id="A0A1Y1RYJ8"/>
<dbReference type="GO" id="GO:0016020">
    <property type="term" value="C:membrane"/>
    <property type="evidence" value="ECO:0007669"/>
    <property type="project" value="UniProtKB-SubCell"/>
</dbReference>
<keyword evidence="4 7" id="KW-1133">Transmembrane helix</keyword>
<comment type="caution">
    <text evidence="9">The sequence shown here is derived from an EMBL/GenBank/DDBJ whole genome shotgun (WGS) entry which is preliminary data.</text>
</comment>
<feature type="transmembrane region" description="Helical" evidence="7">
    <location>
        <begin position="24"/>
        <end position="46"/>
    </location>
</feature>
<evidence type="ECO:0000259" key="8">
    <source>
        <dbReference type="Pfam" id="PF01545"/>
    </source>
</evidence>
<reference evidence="9 10" key="1">
    <citation type="submission" date="2017-03" db="EMBL/GenBank/DDBJ databases">
        <title>Draft Genome sequence of Marispirochaeta sp. strain JC444.</title>
        <authorList>
            <person name="Shivani Y."/>
            <person name="Subhash Y."/>
            <person name="Sasikala C."/>
            <person name="Ramana C."/>
        </authorList>
    </citation>
    <scope>NUCLEOTIDE SEQUENCE [LARGE SCALE GENOMIC DNA]</scope>
    <source>
        <strain evidence="9 10">JC444</strain>
    </source>
</reference>
<protein>
    <recommendedName>
        <fullName evidence="8">Cation efflux protein transmembrane domain-containing protein</fullName>
    </recommendedName>
</protein>
<sequence length="295" mass="32344">MNQRLCDQYRVPEGNHRNMRKTSVVVVLTLGTMVAEIVFGLITGSMSLLADGIHMGTHTFALLITLIAYVVAERNAGNQNFAFSSGKVGILGGYTNAIILGITALFMVVEAAERLINPKEISFNQALVIALIGLVVNLFSAFLLSAPHQGQEHGHQGHHHDHNLRAAYLHVITDAMTSVLAIIALLSGKIFSQTWPDAVVAILGALVILKWAYGLLVSSGKLLVDYYPVREDRASIMELASSYDITVQDLHIWKTSENDKAMVLKVRSEKGFDRNSFYNQALAACDCQHLTLEVE</sequence>
<name>A0A1Y1RYJ8_9SPIO</name>
<dbReference type="RefSeq" id="WP_083050970.1">
    <property type="nucleotide sequence ID" value="NZ_MWQY01000011.1"/>
</dbReference>
<feature type="transmembrane region" description="Helical" evidence="7">
    <location>
        <begin position="198"/>
        <end position="217"/>
    </location>
</feature>
<comment type="subcellular location">
    <subcellularLocation>
        <location evidence="1">Membrane</location>
        <topology evidence="1">Multi-pass membrane protein</topology>
    </subcellularLocation>
</comment>
<evidence type="ECO:0000313" key="10">
    <source>
        <dbReference type="Proteomes" id="UP000192343"/>
    </source>
</evidence>
<keyword evidence="2" id="KW-0813">Transport</keyword>
<dbReference type="NCBIfam" id="NF033827">
    <property type="entry name" value="CDF_efflux_DmeF"/>
    <property type="match status" value="1"/>
</dbReference>
<dbReference type="InterPro" id="IPR045316">
    <property type="entry name" value="Msc2-like"/>
</dbReference>
<evidence type="ECO:0000256" key="3">
    <source>
        <dbReference type="ARBA" id="ARBA00022692"/>
    </source>
</evidence>
<dbReference type="NCBIfam" id="TIGR01297">
    <property type="entry name" value="CDF"/>
    <property type="match status" value="1"/>
</dbReference>
<dbReference type="Gene3D" id="1.20.1510.10">
    <property type="entry name" value="Cation efflux protein transmembrane domain"/>
    <property type="match status" value="1"/>
</dbReference>
<keyword evidence="3 7" id="KW-0812">Transmembrane</keyword>
<evidence type="ECO:0000256" key="4">
    <source>
        <dbReference type="ARBA" id="ARBA00022989"/>
    </source>
</evidence>
<dbReference type="EMBL" id="MWQY01000011">
    <property type="protein sequence ID" value="ORC34954.1"/>
    <property type="molecule type" value="Genomic_DNA"/>
</dbReference>
<evidence type="ECO:0000256" key="5">
    <source>
        <dbReference type="ARBA" id="ARBA00023065"/>
    </source>
</evidence>
<gene>
    <name evidence="9" type="ORF">B4O97_11520</name>
</gene>
<dbReference type="InterPro" id="IPR058533">
    <property type="entry name" value="Cation_efflux_TM"/>
</dbReference>
<proteinExistence type="predicted"/>
<evidence type="ECO:0000256" key="7">
    <source>
        <dbReference type="SAM" id="Phobius"/>
    </source>
</evidence>